<evidence type="ECO:0000313" key="2">
    <source>
        <dbReference type="Proteomes" id="UP001157502"/>
    </source>
</evidence>
<keyword evidence="2" id="KW-1185">Reference proteome</keyword>
<gene>
    <name evidence="1" type="ORF">DPEC_G00165090</name>
</gene>
<sequence>MWTLLLGVIFGLLASFKTTSVPVTVRSRSCSYAGVFHVEGKDRYSLTLDMAKELCSDLGADIASEEEVRTAHSKGLQTCRYGWISNGTVIISRQNAHINCATNRTGVFTNTESADRLFDAMCFNESDVFTVKNCDRLVNPPASQTEDTDASDIPHNGNATVQPVTEVFQYTTSGLLDEGTDSLVEASSTYTITEEPVGPLNATEWSDTDIPGEPTDETVYTDYLAKDDTEHGRMTISHTETTSIAPPIEKRTEPQDPSTDKKTEANRPPGGRNNSRTPLWLIIVAVVVGVCSIMVVCAALSKKWSWCGQTQTLTITKEDAGDGNGVAPVASFRAQEREQEMVTLMNKEQIQENGKTAEEFTVVTLDESPQK</sequence>
<name>A0ACC2GHF9_DALPE</name>
<proteinExistence type="predicted"/>
<accession>A0ACC2GHF9</accession>
<evidence type="ECO:0000313" key="1">
    <source>
        <dbReference type="EMBL" id="KAJ8003026.1"/>
    </source>
</evidence>
<comment type="caution">
    <text evidence="1">The sequence shown here is derived from an EMBL/GenBank/DDBJ whole genome shotgun (WGS) entry which is preliminary data.</text>
</comment>
<reference evidence="1" key="1">
    <citation type="submission" date="2021-05" db="EMBL/GenBank/DDBJ databases">
        <authorList>
            <person name="Pan Q."/>
            <person name="Jouanno E."/>
            <person name="Zahm M."/>
            <person name="Klopp C."/>
            <person name="Cabau C."/>
            <person name="Louis A."/>
            <person name="Berthelot C."/>
            <person name="Parey E."/>
            <person name="Roest Crollius H."/>
            <person name="Montfort J."/>
            <person name="Robinson-Rechavi M."/>
            <person name="Bouchez O."/>
            <person name="Lampietro C."/>
            <person name="Lopez Roques C."/>
            <person name="Donnadieu C."/>
            <person name="Postlethwait J."/>
            <person name="Bobe J."/>
            <person name="Dillon D."/>
            <person name="Chandos A."/>
            <person name="von Hippel F."/>
            <person name="Guiguen Y."/>
        </authorList>
    </citation>
    <scope>NUCLEOTIDE SEQUENCE</scope>
    <source>
        <strain evidence="1">YG-Jan2019</strain>
    </source>
</reference>
<dbReference type="Proteomes" id="UP001157502">
    <property type="component" value="Chromosome 13"/>
</dbReference>
<organism evidence="1 2">
    <name type="scientific">Dallia pectoralis</name>
    <name type="common">Alaska blackfish</name>
    <dbReference type="NCBI Taxonomy" id="75939"/>
    <lineage>
        <taxon>Eukaryota</taxon>
        <taxon>Metazoa</taxon>
        <taxon>Chordata</taxon>
        <taxon>Craniata</taxon>
        <taxon>Vertebrata</taxon>
        <taxon>Euteleostomi</taxon>
        <taxon>Actinopterygii</taxon>
        <taxon>Neopterygii</taxon>
        <taxon>Teleostei</taxon>
        <taxon>Protacanthopterygii</taxon>
        <taxon>Esociformes</taxon>
        <taxon>Umbridae</taxon>
        <taxon>Dallia</taxon>
    </lineage>
</organism>
<protein>
    <submittedName>
        <fullName evidence="1">Uncharacterized protein</fullName>
    </submittedName>
</protein>
<dbReference type="EMBL" id="CM055740">
    <property type="protein sequence ID" value="KAJ8003026.1"/>
    <property type="molecule type" value="Genomic_DNA"/>
</dbReference>